<evidence type="ECO:0000313" key="2">
    <source>
        <dbReference type="Proteomes" id="UP000277671"/>
    </source>
</evidence>
<protein>
    <submittedName>
        <fullName evidence="1">Uncharacterized protein</fullName>
    </submittedName>
</protein>
<proteinExistence type="predicted"/>
<keyword evidence="2" id="KW-1185">Reference proteome</keyword>
<evidence type="ECO:0000313" key="1">
    <source>
        <dbReference type="EMBL" id="RKR89781.1"/>
    </source>
</evidence>
<dbReference type="EMBL" id="RBKT01000001">
    <property type="protein sequence ID" value="RKR89781.1"/>
    <property type="molecule type" value="Genomic_DNA"/>
</dbReference>
<name>A0A495JLQ9_9ACTN</name>
<reference evidence="1 2" key="1">
    <citation type="submission" date="2018-10" db="EMBL/GenBank/DDBJ databases">
        <title>Sequencing the genomes of 1000 actinobacteria strains.</title>
        <authorList>
            <person name="Klenk H.-P."/>
        </authorList>
    </citation>
    <scope>NUCLEOTIDE SEQUENCE [LARGE SCALE GENOMIC DNA]</scope>
    <source>
        <strain evidence="1 2">DSM 45175</strain>
    </source>
</reference>
<dbReference type="AlphaFoldDB" id="A0A495JLQ9"/>
<accession>A0A495JLQ9</accession>
<sequence>MWLGTLMGALPQPSEEKRVADTIAETVDLLYGVDQDNLTVEQQISLGQAYAALAQAEQLHRLNEQLHSIHQLLSASALRAAVDGSGR</sequence>
<organism evidence="1 2">
    <name type="scientific">Micromonospora pisi</name>
    <dbReference type="NCBI Taxonomy" id="589240"/>
    <lineage>
        <taxon>Bacteria</taxon>
        <taxon>Bacillati</taxon>
        <taxon>Actinomycetota</taxon>
        <taxon>Actinomycetes</taxon>
        <taxon>Micromonosporales</taxon>
        <taxon>Micromonosporaceae</taxon>
        <taxon>Micromonospora</taxon>
    </lineage>
</organism>
<comment type="caution">
    <text evidence="1">The sequence shown here is derived from an EMBL/GenBank/DDBJ whole genome shotgun (WGS) entry which is preliminary data.</text>
</comment>
<gene>
    <name evidence="1" type="ORF">BDK92_4138</name>
</gene>
<dbReference type="Proteomes" id="UP000277671">
    <property type="component" value="Unassembled WGS sequence"/>
</dbReference>